<keyword evidence="2" id="KW-0472">Membrane</keyword>
<organism evidence="3 4">
    <name type="scientific">Arachis hypogaea</name>
    <name type="common">Peanut</name>
    <dbReference type="NCBI Taxonomy" id="3818"/>
    <lineage>
        <taxon>Eukaryota</taxon>
        <taxon>Viridiplantae</taxon>
        <taxon>Streptophyta</taxon>
        <taxon>Embryophyta</taxon>
        <taxon>Tracheophyta</taxon>
        <taxon>Spermatophyta</taxon>
        <taxon>Magnoliopsida</taxon>
        <taxon>eudicotyledons</taxon>
        <taxon>Gunneridae</taxon>
        <taxon>Pentapetalae</taxon>
        <taxon>rosids</taxon>
        <taxon>fabids</taxon>
        <taxon>Fabales</taxon>
        <taxon>Fabaceae</taxon>
        <taxon>Papilionoideae</taxon>
        <taxon>50 kb inversion clade</taxon>
        <taxon>dalbergioids sensu lato</taxon>
        <taxon>Dalbergieae</taxon>
        <taxon>Pterocarpus clade</taxon>
        <taxon>Arachis</taxon>
    </lineage>
</organism>
<dbReference type="AlphaFoldDB" id="A0A444ZNR3"/>
<evidence type="ECO:0000256" key="1">
    <source>
        <dbReference type="SAM" id="MobiDB-lite"/>
    </source>
</evidence>
<feature type="compositionally biased region" description="Basic and acidic residues" evidence="1">
    <location>
        <begin position="167"/>
        <end position="180"/>
    </location>
</feature>
<evidence type="ECO:0000313" key="3">
    <source>
        <dbReference type="EMBL" id="RYR15827.1"/>
    </source>
</evidence>
<keyword evidence="4" id="KW-1185">Reference proteome</keyword>
<protein>
    <submittedName>
        <fullName evidence="3">Uncharacterized protein</fullName>
    </submittedName>
</protein>
<evidence type="ECO:0000313" key="4">
    <source>
        <dbReference type="Proteomes" id="UP000289738"/>
    </source>
</evidence>
<proteinExistence type="predicted"/>
<feature type="transmembrane region" description="Helical" evidence="2">
    <location>
        <begin position="60"/>
        <end position="88"/>
    </location>
</feature>
<feature type="region of interest" description="Disordered" evidence="1">
    <location>
        <begin position="149"/>
        <end position="180"/>
    </location>
</feature>
<reference evidence="3 4" key="1">
    <citation type="submission" date="2019-01" db="EMBL/GenBank/DDBJ databases">
        <title>Sequencing of cultivated peanut Arachis hypogaea provides insights into genome evolution and oil improvement.</title>
        <authorList>
            <person name="Chen X."/>
        </authorList>
    </citation>
    <scope>NUCLEOTIDE SEQUENCE [LARGE SCALE GENOMIC DNA]</scope>
    <source>
        <strain evidence="4">cv. Fuhuasheng</strain>
        <tissue evidence="3">Leaves</tissue>
    </source>
</reference>
<keyword evidence="2" id="KW-0812">Transmembrane</keyword>
<gene>
    <name evidence="3" type="ORF">Ahy_B04g072770</name>
</gene>
<accession>A0A444ZNR3</accession>
<feature type="compositionally biased region" description="Basic and acidic residues" evidence="1">
    <location>
        <begin position="149"/>
        <end position="158"/>
    </location>
</feature>
<dbReference type="Proteomes" id="UP000289738">
    <property type="component" value="Chromosome B04"/>
</dbReference>
<dbReference type="EMBL" id="SDMP01000014">
    <property type="protein sequence ID" value="RYR15827.1"/>
    <property type="molecule type" value="Genomic_DNA"/>
</dbReference>
<keyword evidence="2" id="KW-1133">Transmembrane helix</keyword>
<evidence type="ECO:0000256" key="2">
    <source>
        <dbReference type="SAM" id="Phobius"/>
    </source>
</evidence>
<name>A0A444ZNR3_ARAHY</name>
<sequence>MPPTAPQSVKGTTLLPLLFSSALLLLFFPYSFLLDAAHLFLLGFDTFLVRKVTSQCSATLLLLGVGFEFSILPQSLNAYFSTFLFSMLTRTLQRKYMFLLCNAILDFLTSKSLYDAPLVQGECYYEQVSSLELLLANQDYELLLAETEQGKEHKEGGEGKGINSKGEAVKVELEDATKEE</sequence>
<comment type="caution">
    <text evidence="3">The sequence shown here is derived from an EMBL/GenBank/DDBJ whole genome shotgun (WGS) entry which is preliminary data.</text>
</comment>